<feature type="compositionally biased region" description="Basic residues" evidence="1">
    <location>
        <begin position="936"/>
        <end position="947"/>
    </location>
</feature>
<feature type="compositionally biased region" description="Basic and acidic residues" evidence="1">
    <location>
        <begin position="128"/>
        <end position="149"/>
    </location>
</feature>
<name>A0A9P4JJR2_9PLEO</name>
<evidence type="ECO:0000313" key="2">
    <source>
        <dbReference type="EMBL" id="KAF2200425.1"/>
    </source>
</evidence>
<dbReference type="OrthoDB" id="4207369at2759"/>
<feature type="compositionally biased region" description="Polar residues" evidence="1">
    <location>
        <begin position="304"/>
        <end position="313"/>
    </location>
</feature>
<accession>A0A9P4JJR2</accession>
<comment type="caution">
    <text evidence="2">The sequence shown here is derived from an EMBL/GenBank/DDBJ whole genome shotgun (WGS) entry which is preliminary data.</text>
</comment>
<keyword evidence="3" id="KW-1185">Reference proteome</keyword>
<feature type="region of interest" description="Disordered" evidence="1">
    <location>
        <begin position="20"/>
        <end position="185"/>
    </location>
</feature>
<reference evidence="2" key="1">
    <citation type="journal article" date="2020" name="Stud. Mycol.">
        <title>101 Dothideomycetes genomes: a test case for predicting lifestyles and emergence of pathogens.</title>
        <authorList>
            <person name="Haridas S."/>
            <person name="Albert R."/>
            <person name="Binder M."/>
            <person name="Bloem J."/>
            <person name="Labutti K."/>
            <person name="Salamov A."/>
            <person name="Andreopoulos B."/>
            <person name="Baker S."/>
            <person name="Barry K."/>
            <person name="Bills G."/>
            <person name="Bluhm B."/>
            <person name="Cannon C."/>
            <person name="Castanera R."/>
            <person name="Culley D."/>
            <person name="Daum C."/>
            <person name="Ezra D."/>
            <person name="Gonzalez J."/>
            <person name="Henrissat B."/>
            <person name="Kuo A."/>
            <person name="Liang C."/>
            <person name="Lipzen A."/>
            <person name="Lutzoni F."/>
            <person name="Magnuson J."/>
            <person name="Mondo S."/>
            <person name="Nolan M."/>
            <person name="Ohm R."/>
            <person name="Pangilinan J."/>
            <person name="Park H.-J."/>
            <person name="Ramirez L."/>
            <person name="Alfaro M."/>
            <person name="Sun H."/>
            <person name="Tritt A."/>
            <person name="Yoshinaga Y."/>
            <person name="Zwiers L.-H."/>
            <person name="Turgeon B."/>
            <person name="Goodwin S."/>
            <person name="Spatafora J."/>
            <person name="Crous P."/>
            <person name="Grigoriev I."/>
        </authorList>
    </citation>
    <scope>NUCLEOTIDE SEQUENCE</scope>
    <source>
        <strain evidence="2">ATCC 74209</strain>
    </source>
</reference>
<feature type="compositionally biased region" description="Basic and acidic residues" evidence="1">
    <location>
        <begin position="275"/>
        <end position="303"/>
    </location>
</feature>
<dbReference type="AlphaFoldDB" id="A0A9P4JJR2"/>
<feature type="region of interest" description="Disordered" evidence="1">
    <location>
        <begin position="234"/>
        <end position="319"/>
    </location>
</feature>
<gene>
    <name evidence="2" type="ORF">GQ43DRAFT_464008</name>
</gene>
<feature type="region of interest" description="Disordered" evidence="1">
    <location>
        <begin position="781"/>
        <end position="904"/>
    </location>
</feature>
<feature type="compositionally biased region" description="Basic and acidic residues" evidence="1">
    <location>
        <begin position="597"/>
        <end position="609"/>
    </location>
</feature>
<dbReference type="Proteomes" id="UP000799536">
    <property type="component" value="Unassembled WGS sequence"/>
</dbReference>
<feature type="region of interest" description="Disordered" evidence="1">
    <location>
        <begin position="587"/>
        <end position="707"/>
    </location>
</feature>
<dbReference type="EMBL" id="ML994023">
    <property type="protein sequence ID" value="KAF2200425.1"/>
    <property type="molecule type" value="Genomic_DNA"/>
</dbReference>
<feature type="compositionally biased region" description="Acidic residues" evidence="1">
    <location>
        <begin position="150"/>
        <end position="162"/>
    </location>
</feature>
<sequence>MASSPRKRVRSTFDQTWQETDAAFLDPSSLPIPKLPRAWERKPETTTTRDGKQRKIYRRIGTRSQSDNTNNSSMEEVEDVGSGRAVKKLRVRSNDTSDEVPSVKAKARSSRATRYDRRQSALPRKMVSHNDVDTLDARHEVVGHEHDAPEEPSENFECEDEKSETTAPEPPITEQDNGGDFSFQLGLPQHDLIAQQENPEAIGCDQETAPESFSTQDELSMPLVSLSSRKLSNGLLNSRPDEEIQDTEVPQVEEAEERVTAPVSAREGAVIAHEGAVHDPDQSKTGSHEDVEYKHDVSQERTESGNVHMNNSEDAVPEPTTIDGTAVLEVSEPHLVEVELPVKSDEALTVSETATPGIYDVPQTNFPRFNEPVHVDSTLPTPSTNETIDDGKAKTTETTMNNEPPSVLQVEEDAEMSSSPEELATSIAENGSADDDHASNQDVEDTEMPDAHEESVTPVSHKASIGLVKLSDEGVQDAEMAAPVEEILPQAEDIPADEGIPSSVHNVEKAEATSASEAPSDALFEEAVNDITNGLTLGSSNSSSIEAEPQKQQTSSSSLAEPGSDEIGIQLDDDTALLKDFLNRAAASKASKAVVISRRESLQNRRDSGAVRQALASPRKVLEDKDPNSPSKAYDNTATLDLDLSQTLTLNFDEQPPLSPTPEQPAADASEVAPPSGGSRRSTRTRKSRLPAPQGPKNIAVRRADGNEPVVLRKTEAQELAILTRNNTHKNKQGAVSVTKKLIKLTKEEHVVSAENAAEVGAKDTKGKSVKWDEQLTYFQEAGTESAEAGSSEASADGSESAVDELSLPILPSAAGSKPKGKAVADKEKSVPRVRRLRGLGAVNGTPGKGLLGPASLLPVEVQEEKEASKAKGIPKPSKPSKASKAKKLPLVSSTATTDFVPAPTTEPTAALELEPVGVPSAAQPKEALKTTTKERKSRLVTPRKVKLPQPITTTNAATTVPVEGKENLSQQSKGIVVPVPKKGLPVAQMVVPAVVAVPAETGLSLPRRRGTRRV</sequence>
<feature type="region of interest" description="Disordered" evidence="1">
    <location>
        <begin position="916"/>
        <end position="972"/>
    </location>
</feature>
<evidence type="ECO:0000256" key="1">
    <source>
        <dbReference type="SAM" id="MobiDB-lite"/>
    </source>
</evidence>
<proteinExistence type="predicted"/>
<feature type="compositionally biased region" description="Polar residues" evidence="1">
    <location>
        <begin position="62"/>
        <end position="74"/>
    </location>
</feature>
<feature type="compositionally biased region" description="Basic and acidic residues" evidence="1">
    <location>
        <begin position="37"/>
        <end position="53"/>
    </location>
</feature>
<evidence type="ECO:0000313" key="3">
    <source>
        <dbReference type="Proteomes" id="UP000799536"/>
    </source>
</evidence>
<feature type="compositionally biased region" description="Low complexity" evidence="1">
    <location>
        <begin position="871"/>
        <end position="881"/>
    </location>
</feature>
<feature type="compositionally biased region" description="Low complexity" evidence="1">
    <location>
        <begin position="781"/>
        <end position="805"/>
    </location>
</feature>
<feature type="region of interest" description="Disordered" evidence="1">
    <location>
        <begin position="533"/>
        <end position="568"/>
    </location>
</feature>
<feature type="compositionally biased region" description="Low complexity" evidence="1">
    <location>
        <begin position="637"/>
        <end position="650"/>
    </location>
</feature>
<feature type="compositionally biased region" description="Acidic residues" evidence="1">
    <location>
        <begin position="243"/>
        <end position="256"/>
    </location>
</feature>
<feature type="region of interest" description="Disordered" evidence="1">
    <location>
        <begin position="354"/>
        <end position="521"/>
    </location>
</feature>
<feature type="compositionally biased region" description="Low complexity" evidence="1">
    <location>
        <begin position="533"/>
        <end position="544"/>
    </location>
</feature>
<organism evidence="2 3">
    <name type="scientific">Delitschia confertaspora ATCC 74209</name>
    <dbReference type="NCBI Taxonomy" id="1513339"/>
    <lineage>
        <taxon>Eukaryota</taxon>
        <taxon>Fungi</taxon>
        <taxon>Dikarya</taxon>
        <taxon>Ascomycota</taxon>
        <taxon>Pezizomycotina</taxon>
        <taxon>Dothideomycetes</taxon>
        <taxon>Pleosporomycetidae</taxon>
        <taxon>Pleosporales</taxon>
        <taxon>Delitschiaceae</taxon>
        <taxon>Delitschia</taxon>
    </lineage>
</organism>
<feature type="compositionally biased region" description="Polar residues" evidence="1">
    <location>
        <begin position="550"/>
        <end position="559"/>
    </location>
</feature>
<protein>
    <submittedName>
        <fullName evidence="2">Uncharacterized protein</fullName>
    </submittedName>
</protein>